<dbReference type="Pfam" id="PF12770">
    <property type="entry name" value="CHAT"/>
    <property type="match status" value="1"/>
</dbReference>
<evidence type="ECO:0000259" key="1">
    <source>
        <dbReference type="Pfam" id="PF12770"/>
    </source>
</evidence>
<proteinExistence type="predicted"/>
<protein>
    <submittedName>
        <fullName evidence="2">CHAT domain-containing protein</fullName>
    </submittedName>
</protein>
<evidence type="ECO:0000313" key="2">
    <source>
        <dbReference type="EMBL" id="QDQ14895.1"/>
    </source>
</evidence>
<dbReference type="AlphaFoldDB" id="A0A516RGW9"/>
<name>A0A516RGW9_STRST</name>
<dbReference type="InterPro" id="IPR024983">
    <property type="entry name" value="CHAT_dom"/>
</dbReference>
<gene>
    <name evidence="2" type="ORF">FH965_33695</name>
</gene>
<sequence>MELGAPLSDLYAMALRVADRSVAVDAAVEAARSTEVRDIDEATLGVVARLCHDLLDDNPDHAHYFSRLVLELAEARWARERESPWWTVADLFVEVTRLGLESVPRLDRMLLALGVTSRQSHISRRTLARLKRRGGRFSRHGRIAIADEKEALAATLQAAGWLVAGPYCVVLDPEDMEGSYLQWVWPYRLCGFAALDAADGQPVDWPSDGRLLSSPVAGMPGARDMLPMAMGYLNRSLRTGPDDLRTQVQIKRARVAALRAAAEPERAAEHWRVAEAAADEISDADVPLHERWHFLEALAPVWRHRGRAPRRRLRTDLEGPARGLRDGGSADVSLGLLSVLSALVQPGDLPELWDEVHAAYAAPDRLSLHPGFWGRLAHRTVENALRCPAEALAYGELIPAVEAECDRQGLPPRARAATLAHAALHVRDDDLDRVIRLLCRIDQYDRGFADTYAAMLEWVVLTRRVRYAKHRAAQGDYDTAMPQYLAAMEPATRFAARHGWAPLCTTLADQSLEALLRSGTAGQVGMRTGALFEIAELVMTSVIGALDERAAFVRGFGQLLMRSLLALIPPDGMGDARTARAFSALVAQHHLLFKGVDFWVLAQSAGPRPTLPYAELLHREITERERACGPYVPDRSGVLDDLLTVPGGSSGFCFVSGAERTPEHRARPSIGADRRAADHLITESLLADTRTAEDLRPVRPGARQVNQFFEGGVGEDTVVISLYLAEDHTRPLGPEGDATLLICCQITAEEQTVRGVPLVDLPGSHLTVADPARGSAFSIHWAAVPVAQVRDAVNADPLGHPVTLHAEELLGRLYAALGGPPRALLRRWQAAGKRHLCFWPHGPLHFAPFHLLHDDGRPLADAWTVTTVSSSAQLAPRPAPGAPGRRRVLIAGSPTGGVRYGLPEQPGVAEHVRRLGDRLAAAGTLDVRLREGATPRAVMAAAEESEYLHIAAHGSQDVEAPWYQCVFLEPEEDGEGRLFAHQILTLDLRGVELVTLSACESALGRYDANDNHRGLPAAFLLAGAATVIGALWPVTATAATLFFEELYSHLGQGHPKRDAFRHAQQRTRWACPEYRDWGAFTFIGHWR</sequence>
<reference evidence="2 3" key="1">
    <citation type="journal article" date="2019" name="J. Ind. Microbiol. Biotechnol.">
        <title>The complete genomic sequence of Streptomyces spectabilis NRRL-2792 and identification of secondary metabolite biosynthetic gene clusters.</title>
        <authorList>
            <person name="Sinha A."/>
            <person name="Phillips-Salemka S."/>
            <person name="Niraula T.A."/>
            <person name="Short K.A."/>
            <person name="Niraula N.P."/>
        </authorList>
    </citation>
    <scope>NUCLEOTIDE SEQUENCE [LARGE SCALE GENOMIC DNA]</scope>
    <source>
        <strain evidence="2 3">NRRL 2792</strain>
    </source>
</reference>
<dbReference type="Proteomes" id="UP000316806">
    <property type="component" value="Chromosome"/>
</dbReference>
<organism evidence="2 3">
    <name type="scientific">Streptomyces spectabilis</name>
    <dbReference type="NCBI Taxonomy" id="68270"/>
    <lineage>
        <taxon>Bacteria</taxon>
        <taxon>Bacillati</taxon>
        <taxon>Actinomycetota</taxon>
        <taxon>Actinomycetes</taxon>
        <taxon>Kitasatosporales</taxon>
        <taxon>Streptomycetaceae</taxon>
        <taxon>Streptomyces</taxon>
    </lineage>
</organism>
<evidence type="ECO:0000313" key="3">
    <source>
        <dbReference type="Proteomes" id="UP000316806"/>
    </source>
</evidence>
<dbReference type="RefSeq" id="WP_144322099.1">
    <property type="nucleotide sequence ID" value="NZ_CP040916.1"/>
</dbReference>
<accession>A0A516RGW9</accession>
<feature type="domain" description="CHAT" evidence="1">
    <location>
        <begin position="808"/>
        <end position="1084"/>
    </location>
</feature>
<dbReference type="EMBL" id="CP040916">
    <property type="protein sequence ID" value="QDQ14895.1"/>
    <property type="molecule type" value="Genomic_DNA"/>
</dbReference>